<dbReference type="Gene3D" id="3.90.1720.10">
    <property type="entry name" value="endopeptidase domain like (from Nostoc punctiforme)"/>
    <property type="match status" value="1"/>
</dbReference>
<evidence type="ECO:0000313" key="2">
    <source>
        <dbReference type="Proteomes" id="UP001162734"/>
    </source>
</evidence>
<proteinExistence type="predicted"/>
<dbReference type="SUPFAM" id="SSF54001">
    <property type="entry name" value="Cysteine proteinases"/>
    <property type="match status" value="1"/>
</dbReference>
<keyword evidence="2" id="KW-1185">Reference proteome</keyword>
<sequence>MLAVRQCLAAALALVVTGCASEGMARRARHSNLPPPAGVSRAGVRDVRGAGPARAFPGSTEAERAVDAAASLLGRRRVPADGLEDEPGCAALVRLAYARAGRPLPPEASDAAAIHALAERRGQLHGPAHAPEPGDVLFLADRPGGPPMHAAIVARREADGTLLVIHRTRRGVVRLRANPAWPTRMADASGRKVNDALVVDRRALPAGGLVIDSASLLAP</sequence>
<evidence type="ECO:0008006" key="3">
    <source>
        <dbReference type="Google" id="ProtNLM"/>
    </source>
</evidence>
<dbReference type="PROSITE" id="PS51257">
    <property type="entry name" value="PROKAR_LIPOPROTEIN"/>
    <property type="match status" value="1"/>
</dbReference>
<dbReference type="RefSeq" id="WP_248344557.1">
    <property type="nucleotide sequence ID" value="NZ_AP025592.1"/>
</dbReference>
<name>A0ABM7X7A0_9BACT</name>
<organism evidence="1 2">
    <name type="scientific">Anaeromyxobacter paludicola</name>
    <dbReference type="NCBI Taxonomy" id="2918171"/>
    <lineage>
        <taxon>Bacteria</taxon>
        <taxon>Pseudomonadati</taxon>
        <taxon>Myxococcota</taxon>
        <taxon>Myxococcia</taxon>
        <taxon>Myxococcales</taxon>
        <taxon>Cystobacterineae</taxon>
        <taxon>Anaeromyxobacteraceae</taxon>
        <taxon>Anaeromyxobacter</taxon>
    </lineage>
</organism>
<dbReference type="Proteomes" id="UP001162734">
    <property type="component" value="Chromosome"/>
</dbReference>
<gene>
    <name evidence="1" type="ORF">AMPC_08120</name>
</gene>
<dbReference type="InterPro" id="IPR038765">
    <property type="entry name" value="Papain-like_cys_pep_sf"/>
</dbReference>
<dbReference type="EMBL" id="AP025592">
    <property type="protein sequence ID" value="BDG07699.1"/>
    <property type="molecule type" value="Genomic_DNA"/>
</dbReference>
<evidence type="ECO:0000313" key="1">
    <source>
        <dbReference type="EMBL" id="BDG07699.1"/>
    </source>
</evidence>
<protein>
    <recommendedName>
        <fullName evidence="3">NlpC/P60 domain-containing protein</fullName>
    </recommendedName>
</protein>
<reference evidence="2" key="1">
    <citation type="journal article" date="2022" name="Int. J. Syst. Evol. Microbiol.">
        <title>Anaeromyxobacter oryzae sp. nov., Anaeromyxobacter diazotrophicus sp. nov. and Anaeromyxobacter paludicola sp. nov., isolated from paddy soils.</title>
        <authorList>
            <person name="Itoh H."/>
            <person name="Xu Z."/>
            <person name="Mise K."/>
            <person name="Masuda Y."/>
            <person name="Ushijima N."/>
            <person name="Hayakawa C."/>
            <person name="Shiratori Y."/>
            <person name="Senoo K."/>
        </authorList>
    </citation>
    <scope>NUCLEOTIDE SEQUENCE [LARGE SCALE GENOMIC DNA]</scope>
    <source>
        <strain evidence="2">Red630</strain>
    </source>
</reference>
<accession>A0ABM7X7A0</accession>